<dbReference type="PROSITE" id="PS50943">
    <property type="entry name" value="HTH_CROC1"/>
    <property type="match status" value="1"/>
</dbReference>
<name>A0A160T5C8_9CHLR</name>
<dbReference type="Pfam" id="PF06114">
    <property type="entry name" value="Peptidase_M78"/>
    <property type="match status" value="1"/>
</dbReference>
<dbReference type="Gene3D" id="1.10.260.40">
    <property type="entry name" value="lambda repressor-like DNA-binding domains"/>
    <property type="match status" value="1"/>
</dbReference>
<accession>A0A160T5C8</accession>
<dbReference type="RefSeq" id="WP_095043326.1">
    <property type="nucleotide sequence ID" value="NZ_LN890655.1"/>
</dbReference>
<dbReference type="CDD" id="cd00093">
    <property type="entry name" value="HTH_XRE"/>
    <property type="match status" value="1"/>
</dbReference>
<reference evidence="3" key="1">
    <citation type="submission" date="2016-01" db="EMBL/GenBank/DDBJ databases">
        <authorList>
            <person name="Mcilroy J.S."/>
            <person name="Karst M S."/>
            <person name="Albertsen M."/>
        </authorList>
    </citation>
    <scope>NUCLEOTIDE SEQUENCE</scope>
    <source>
        <strain evidence="3">Cfx-K</strain>
    </source>
</reference>
<dbReference type="Proteomes" id="UP000215027">
    <property type="component" value="Chromosome I"/>
</dbReference>
<dbReference type="Pfam" id="PF01381">
    <property type="entry name" value="HTH_3"/>
    <property type="match status" value="1"/>
</dbReference>
<dbReference type="InterPro" id="IPR010982">
    <property type="entry name" value="Lambda_DNA-bd_dom_sf"/>
</dbReference>
<dbReference type="AlphaFoldDB" id="A0A160T5C8"/>
<feature type="domain" description="HTH cro/C1-type" evidence="2">
    <location>
        <begin position="14"/>
        <end position="68"/>
    </location>
</feature>
<dbReference type="InterPro" id="IPR010359">
    <property type="entry name" value="IrrE_HExxH"/>
</dbReference>
<dbReference type="SMART" id="SM00530">
    <property type="entry name" value="HTH_XRE"/>
    <property type="match status" value="1"/>
</dbReference>
<comment type="similarity">
    <text evidence="1">Belongs to the short-chain fatty acyl-CoA assimilation regulator (ScfR) family.</text>
</comment>
<dbReference type="SUPFAM" id="SSF47413">
    <property type="entry name" value="lambda repressor-like DNA-binding domains"/>
    <property type="match status" value="1"/>
</dbReference>
<evidence type="ECO:0000313" key="4">
    <source>
        <dbReference type="Proteomes" id="UP000215027"/>
    </source>
</evidence>
<evidence type="ECO:0000259" key="2">
    <source>
        <dbReference type="PROSITE" id="PS50943"/>
    </source>
</evidence>
<evidence type="ECO:0000313" key="3">
    <source>
        <dbReference type="EMBL" id="CUS03900.2"/>
    </source>
</evidence>
<dbReference type="OrthoDB" id="137988at2"/>
<proteinExistence type="inferred from homology"/>
<keyword evidence="4" id="KW-1185">Reference proteome</keyword>
<gene>
    <name evidence="3" type="ORF">CFX0092_A2022</name>
</gene>
<organism evidence="3 4">
    <name type="scientific">Candidatus Promineifilum breve</name>
    <dbReference type="NCBI Taxonomy" id="1806508"/>
    <lineage>
        <taxon>Bacteria</taxon>
        <taxon>Bacillati</taxon>
        <taxon>Chloroflexota</taxon>
        <taxon>Ardenticatenia</taxon>
        <taxon>Candidatus Promineifilales</taxon>
        <taxon>Candidatus Promineifilaceae</taxon>
        <taxon>Candidatus Promineifilum</taxon>
    </lineage>
</organism>
<protein>
    <submittedName>
        <fullName evidence="3">Transcriptional regulator, XRE family</fullName>
    </submittedName>
</protein>
<dbReference type="EMBL" id="LN890655">
    <property type="protein sequence ID" value="CUS03900.2"/>
    <property type="molecule type" value="Genomic_DNA"/>
</dbReference>
<dbReference type="InterPro" id="IPR001387">
    <property type="entry name" value="Cro/C1-type_HTH"/>
</dbReference>
<evidence type="ECO:0000256" key="1">
    <source>
        <dbReference type="ARBA" id="ARBA00007227"/>
    </source>
</evidence>
<dbReference type="KEGG" id="pbf:CFX0092_A2022"/>
<dbReference type="GO" id="GO:0003677">
    <property type="term" value="F:DNA binding"/>
    <property type="evidence" value="ECO:0007669"/>
    <property type="project" value="InterPro"/>
</dbReference>
<sequence>MSLDLINIIFGMKVRQARLEAGLTLSDLARHSELSPSYLTEIEKGRKYPRADKIVKMAGALGKQYDDLVSIKMAPSWRYLESTLSSSTVRRFPFEEFGLEPADVLGLVTREPDRAGALLHAIVEIARHYDLKEEEFLRAALRSYQEIHENYFPDLEDAAETFLAEFATRYELNADTQIPLSTLQTILRDEYDYAIDDTAIAATAELRHYRSLLLPGRRPQLFINDRLYARQVRYILAREIGYRYLGLKERSFTSTADDVDSFQQLLNDARAAYFAGAVLMPRGRLLADLEDFFGLPTWDPTPFSAMLTTYDVTPEMLLYRFSELIPQFFGFKLHFLRFHHTAGSDDYQLVRHLNMNQLLVPSGIGLSEHHCRRWLSIRLLADEAPAGRAAANDPLPVGAQVSEFLETQEKFLCLGFGRRMVLSPNVSSSVIVGFRVDAELRKTIQFLDDPDIPRTIIHETCERCPLRPEQCAVRAAPPTILNARREQLARKMALSQLKVHHNRAD</sequence>